<feature type="domain" description="DNA2/NAM7 helicase helicase" evidence="6">
    <location>
        <begin position="312"/>
        <end position="427"/>
    </location>
</feature>
<dbReference type="GO" id="GO:0016787">
    <property type="term" value="F:hydrolase activity"/>
    <property type="evidence" value="ECO:0007669"/>
    <property type="project" value="UniProtKB-KW"/>
</dbReference>
<feature type="compositionally biased region" description="Low complexity" evidence="5">
    <location>
        <begin position="530"/>
        <end position="543"/>
    </location>
</feature>
<evidence type="ECO:0000256" key="2">
    <source>
        <dbReference type="ARBA" id="ARBA00022801"/>
    </source>
</evidence>
<evidence type="ECO:0000259" key="6">
    <source>
        <dbReference type="Pfam" id="PF13086"/>
    </source>
</evidence>
<name>A0A2R5GNS5_9STRA</name>
<dbReference type="PANTHER" id="PTHR10887">
    <property type="entry name" value="DNA2/NAM7 HELICASE FAMILY"/>
    <property type="match status" value="1"/>
</dbReference>
<feature type="region of interest" description="Disordered" evidence="5">
    <location>
        <begin position="796"/>
        <end position="926"/>
    </location>
</feature>
<dbReference type="SUPFAM" id="SSF52540">
    <property type="entry name" value="P-loop containing nucleoside triphosphate hydrolases"/>
    <property type="match status" value="1"/>
</dbReference>
<feature type="compositionally biased region" description="Polar residues" evidence="5">
    <location>
        <begin position="850"/>
        <end position="860"/>
    </location>
</feature>
<feature type="region of interest" description="Disordered" evidence="5">
    <location>
        <begin position="498"/>
        <end position="584"/>
    </location>
</feature>
<comment type="caution">
    <text evidence="8">The sequence shown here is derived from an EMBL/GenBank/DDBJ whole genome shotgun (WGS) entry which is preliminary data.</text>
</comment>
<keyword evidence="2" id="KW-0378">Hydrolase</keyword>
<organism evidence="8 9">
    <name type="scientific">Hondaea fermentalgiana</name>
    <dbReference type="NCBI Taxonomy" id="2315210"/>
    <lineage>
        <taxon>Eukaryota</taxon>
        <taxon>Sar</taxon>
        <taxon>Stramenopiles</taxon>
        <taxon>Bigyra</taxon>
        <taxon>Labyrinthulomycetes</taxon>
        <taxon>Thraustochytrida</taxon>
        <taxon>Thraustochytriidae</taxon>
        <taxon>Hondaea</taxon>
    </lineage>
</organism>
<dbReference type="AlphaFoldDB" id="A0A2R5GNS5"/>
<feature type="compositionally biased region" description="Basic and acidic residues" evidence="5">
    <location>
        <begin position="498"/>
        <end position="507"/>
    </location>
</feature>
<dbReference type="PANTHER" id="PTHR10887:SF522">
    <property type="entry name" value="P-LOOP CONTAINING NUCLEOSIDE TRIPHOSPHATE HYDROLASES SUPERFAMILY PROTEIN"/>
    <property type="match status" value="1"/>
</dbReference>
<dbReference type="InterPro" id="IPR045055">
    <property type="entry name" value="DNA2/NAM7-like"/>
</dbReference>
<dbReference type="GO" id="GO:0005524">
    <property type="term" value="F:ATP binding"/>
    <property type="evidence" value="ECO:0007669"/>
    <property type="project" value="UniProtKB-KW"/>
</dbReference>
<evidence type="ECO:0000256" key="1">
    <source>
        <dbReference type="ARBA" id="ARBA00022741"/>
    </source>
</evidence>
<dbReference type="InterPro" id="IPR041679">
    <property type="entry name" value="DNA2/NAM7-like_C"/>
</dbReference>
<reference evidence="8 9" key="1">
    <citation type="submission" date="2017-12" db="EMBL/GenBank/DDBJ databases">
        <title>Sequencing, de novo assembly and annotation of complete genome of a new Thraustochytrid species, strain FCC1311.</title>
        <authorList>
            <person name="Sedici K."/>
            <person name="Godart F."/>
            <person name="Aiese Cigliano R."/>
            <person name="Sanseverino W."/>
            <person name="Barakat M."/>
            <person name="Ortet P."/>
            <person name="Marechal E."/>
            <person name="Cagnac O."/>
            <person name="Amato A."/>
        </authorList>
    </citation>
    <scope>NUCLEOTIDE SEQUENCE [LARGE SCALE GENOMIC DNA]</scope>
</reference>
<dbReference type="InterPro" id="IPR047187">
    <property type="entry name" value="SF1_C_Upf1"/>
</dbReference>
<evidence type="ECO:0000256" key="4">
    <source>
        <dbReference type="ARBA" id="ARBA00022840"/>
    </source>
</evidence>
<dbReference type="Gene3D" id="3.40.50.300">
    <property type="entry name" value="P-loop containing nucleotide triphosphate hydrolases"/>
    <property type="match status" value="3"/>
</dbReference>
<feature type="compositionally biased region" description="Low complexity" evidence="5">
    <location>
        <begin position="883"/>
        <end position="899"/>
    </location>
</feature>
<gene>
    <name evidence="8" type="ORF">FCC1311_087542</name>
</gene>
<dbReference type="CDD" id="cd18808">
    <property type="entry name" value="SF1_C_Upf1"/>
    <property type="match status" value="1"/>
</dbReference>
<dbReference type="FunFam" id="3.40.50.300:FF:000326">
    <property type="entry name" value="P-loop containing nucleoside triphosphate hydrolase"/>
    <property type="match status" value="1"/>
</dbReference>
<keyword evidence="9" id="KW-1185">Reference proteome</keyword>
<evidence type="ECO:0000259" key="7">
    <source>
        <dbReference type="Pfam" id="PF13087"/>
    </source>
</evidence>
<dbReference type="InParanoid" id="A0A2R5GNS5"/>
<feature type="compositionally biased region" description="Acidic residues" evidence="5">
    <location>
        <begin position="900"/>
        <end position="909"/>
    </location>
</feature>
<dbReference type="GO" id="GO:0004386">
    <property type="term" value="F:helicase activity"/>
    <property type="evidence" value="ECO:0007669"/>
    <property type="project" value="UniProtKB-KW"/>
</dbReference>
<feature type="compositionally biased region" description="Basic and acidic residues" evidence="5">
    <location>
        <begin position="1262"/>
        <end position="1274"/>
    </location>
</feature>
<dbReference type="InterPro" id="IPR027417">
    <property type="entry name" value="P-loop_NTPase"/>
</dbReference>
<feature type="region of interest" description="Disordered" evidence="5">
    <location>
        <begin position="739"/>
        <end position="772"/>
    </location>
</feature>
<dbReference type="InterPro" id="IPR041677">
    <property type="entry name" value="DNA2/NAM7_AAA_11"/>
</dbReference>
<feature type="compositionally biased region" description="Acidic residues" evidence="5">
    <location>
        <begin position="800"/>
        <end position="810"/>
    </location>
</feature>
<feature type="compositionally biased region" description="Polar residues" evidence="5">
    <location>
        <begin position="741"/>
        <end position="755"/>
    </location>
</feature>
<feature type="domain" description="DNA2/NAM7 helicase helicase" evidence="6">
    <location>
        <begin position="865"/>
        <end position="1025"/>
    </location>
</feature>
<evidence type="ECO:0000313" key="8">
    <source>
        <dbReference type="EMBL" id="GBG32530.1"/>
    </source>
</evidence>
<accession>A0A2R5GNS5</accession>
<dbReference type="Pfam" id="PF13087">
    <property type="entry name" value="AAA_12"/>
    <property type="match status" value="1"/>
</dbReference>
<evidence type="ECO:0000256" key="5">
    <source>
        <dbReference type="SAM" id="MobiDB-lite"/>
    </source>
</evidence>
<dbReference type="EMBL" id="BEYU01000124">
    <property type="protein sequence ID" value="GBG32530.1"/>
    <property type="molecule type" value="Genomic_DNA"/>
</dbReference>
<dbReference type="GO" id="GO:0005694">
    <property type="term" value="C:chromosome"/>
    <property type="evidence" value="ECO:0007669"/>
    <property type="project" value="UniProtKB-ARBA"/>
</dbReference>
<keyword evidence="1" id="KW-0547">Nucleotide-binding</keyword>
<proteinExistence type="predicted"/>
<dbReference type="Proteomes" id="UP000241890">
    <property type="component" value="Unassembled WGS sequence"/>
</dbReference>
<feature type="region of interest" description="Disordered" evidence="5">
    <location>
        <begin position="1254"/>
        <end position="1274"/>
    </location>
</feature>
<feature type="region of interest" description="Disordered" evidence="5">
    <location>
        <begin position="265"/>
        <end position="284"/>
    </location>
</feature>
<dbReference type="OrthoDB" id="43512at2759"/>
<evidence type="ECO:0000256" key="3">
    <source>
        <dbReference type="ARBA" id="ARBA00022806"/>
    </source>
</evidence>
<evidence type="ECO:0000313" key="9">
    <source>
        <dbReference type="Proteomes" id="UP000241890"/>
    </source>
</evidence>
<keyword evidence="3" id="KW-0347">Helicase</keyword>
<dbReference type="Pfam" id="PF13086">
    <property type="entry name" value="AAA_11"/>
    <property type="match status" value="2"/>
</dbReference>
<sequence>MPSCPAQAAPEELLPFENTDLETARATKNSTNAGKSTGSDALVSDAALAKWKRPAYSGSSLNNAVLVELRALEQSRQYGDGKHKVLHLQKVADRFDEVAELRERFRPLIVEECVQIVAGELRPLARRHNATTYMLQLLESPPPKSSKAVSVRFKVLTPISTIAHRTMHESTPYLVRAKRANANWLVGMVAKKSHTMSDGILVLDMLLPVELGFDAVLSAGTEYEARPGPGLVMFERMYSVKVKKLPFMRKILGMKEPKHVLFSDSDSETNAAADGPKSANEKTKDVTKAVSGAQGNQALVTAFENSPFRASLNVSQKDAITSVLREDHVSSAQKIFMWQGPPGSGKSSTLSRLLGFLCSQFDQSSSTKGTGPTSSAHRIMVCGPSNQSVHVLVDKLRETCSTYGIRCPEIALSAVNDSVPARLQELFVHGVFMEWARRFRKLVGQLSIASAEAELKILLDSIWTRVPHATKAFRVTRDYLGVLTRTYALAVRRQERAAARDKTREEQASDDDTSEVVVVKPSQVKDDGKSTSSQSEAPQSAAPKVSPSGDSAAGSTPEKATFGSEKETLTRRWQVVDPGDEEASDYDGVVEIVEERRGRAVSSGPPAKVENKFDSRILFHLLEENRTKVLQSIFGALRLLVIQPGPLRKFPRAKVVYVRSGFIVDDDGEVVMDRNRSCVGKHGSDFFLSEDEIIQHIPRDAEWIITMRSSLDFLQTCPAVANYLARFTSRSLATLMEELSQADSAPESSTSSQSHRAGGISDAVQHPSASSSKGAVFVVRDRSSSILSQTSKLSEQIIMDSDDSEDEAESTEAAASNATTSFQQTSGARKALVAKSQPLSPVMESRVTSKRAQSGESSTADGEEEEVSSSKSSSDSDSDSDLDSSSSSSSSSSDSSSSDSSDDSSDESDNSAARTKRRKRSGEQGAFLEPIRQSFEAFAAALEELSNSRAAEQEFLQTAEVLFCTLAVSGRKSVRAANEAAGLSFLIIDEAAQAVEAETWVALQSVPDRMLLVGDPKQLSATVTSSVAQDLGFGRSLMERLMWGLSLPYHLLKVQYRMHPDISRFPVRFFYNNELEDGSNVRGPSPDWFAARGLMDPWYGPYAFLDVPNGREERQGRGSSYYNDAEAEIVARLAQNLVQRGVDVAKELIVITFYSGQVRTIATALSRHHIRNVVVSTVDSFQGSEASVVILSFVRANREGRVGFLSDLRRLNVALTRAKHSLILVGCGETLSRADDSCMRDLIKDARDRSVYKQLDNAQQPRDYRGKNAHSDRR</sequence>
<feature type="domain" description="DNA2/NAM7 helicase-like C-terminal" evidence="7">
    <location>
        <begin position="1034"/>
        <end position="1227"/>
    </location>
</feature>
<protein>
    <submittedName>
        <fullName evidence="8">Regulator of nonsense transcripts 1-like</fullName>
    </submittedName>
</protein>
<feature type="compositionally biased region" description="Low complexity" evidence="5">
    <location>
        <begin position="811"/>
        <end position="821"/>
    </location>
</feature>
<keyword evidence="4" id="KW-0067">ATP-binding</keyword>